<keyword evidence="6" id="KW-1133">Transmembrane helix</keyword>
<dbReference type="InterPro" id="IPR003591">
    <property type="entry name" value="Leu-rich_rpt_typical-subtyp"/>
</dbReference>
<dbReference type="PRINTS" id="PR00019">
    <property type="entry name" value="LEURICHRPT"/>
</dbReference>
<evidence type="ECO:0000256" key="2">
    <source>
        <dbReference type="ARBA" id="ARBA00022475"/>
    </source>
</evidence>
<dbReference type="AlphaFoldDB" id="A0A7S4JDN7"/>
<evidence type="ECO:0000256" key="5">
    <source>
        <dbReference type="SAM" id="MobiDB-lite"/>
    </source>
</evidence>
<protein>
    <recommendedName>
        <fullName evidence="8">L domain-like protein</fullName>
    </recommendedName>
</protein>
<sequence>MGDRRLNLGRVAEEVVDEMEEEVVEQPRYNALSFRLLKDIRINDDGDPLSSNHTPPALATSSSHVADAGAGRFEDDGVDANDYRRGGETPHGDAIDDSPPSRTWKHRRGSSGSLASDRERRSALLGMMGFHWTKCVLVNLCVAGIVAAVVVPVVMLTGSKESGGGGAVTSSAGGGGGTLPPAAAVERRDALLAAVLRLPGLPYASSSSLADRESPQSRALDSLASSDAALPDLTDGNASSSWLAQRFALLTLYYSTNGDEWALNLGFTSGEDVCRWNRQVEEFGLGFPYKGVFCFDGDSVDSLVLSRNNLNGRIPPELSLLSDLEVLHLYSNSLSGMIPPSLTALASLTILALNGNRLKGPMPPPLGDALLSLEHLDLSGNELTGDIPKSLERLVTRPGSRLENLDLSRNELTGTVHAGWFYGLLDEGGGDGAEGYAGTSSLKWLALTDNYLSGEVPEPPPLWRRSEDRESSAYPYPSSLLTDVYMDKNFFTGSLSPVLFTALPSLERLGLSDNRLSGALPPEGLAAASNLQGLRLGRNKLRGTLPVQVGLMRNLVVLDLQRNRLSGSLPDGGEGETASWGDLRELRELNLGRNRLGGRLPASMGNSTNLQVLRLERNRFEGEVPRSWSGLTNLETILLANNSITGDVSFICDSGMSSIGLFLADCHGFNAEVICGCCTACCSDKRGPQGELYGCFPVKDDIFGGPA</sequence>
<feature type="compositionally biased region" description="Polar residues" evidence="5">
    <location>
        <begin position="49"/>
        <end position="64"/>
    </location>
</feature>
<organism evidence="7">
    <name type="scientific">Odontella aurita</name>
    <dbReference type="NCBI Taxonomy" id="265563"/>
    <lineage>
        <taxon>Eukaryota</taxon>
        <taxon>Sar</taxon>
        <taxon>Stramenopiles</taxon>
        <taxon>Ochrophyta</taxon>
        <taxon>Bacillariophyta</taxon>
        <taxon>Mediophyceae</taxon>
        <taxon>Biddulphiophycidae</taxon>
        <taxon>Eupodiscales</taxon>
        <taxon>Odontellaceae</taxon>
        <taxon>Odontella</taxon>
    </lineage>
</organism>
<dbReference type="Pfam" id="PF00560">
    <property type="entry name" value="LRR_1"/>
    <property type="match status" value="3"/>
</dbReference>
<evidence type="ECO:0000256" key="3">
    <source>
        <dbReference type="ARBA" id="ARBA00022614"/>
    </source>
</evidence>
<dbReference type="InterPro" id="IPR032675">
    <property type="entry name" value="LRR_dom_sf"/>
</dbReference>
<evidence type="ECO:0000313" key="7">
    <source>
        <dbReference type="EMBL" id="CAE2260274.1"/>
    </source>
</evidence>
<dbReference type="Gene3D" id="3.80.10.10">
    <property type="entry name" value="Ribonuclease Inhibitor"/>
    <property type="match status" value="2"/>
</dbReference>
<comment type="subcellular location">
    <subcellularLocation>
        <location evidence="1">Cell membrane</location>
    </subcellularLocation>
</comment>
<keyword evidence="4" id="KW-0677">Repeat</keyword>
<feature type="region of interest" description="Disordered" evidence="5">
    <location>
        <begin position="160"/>
        <end position="180"/>
    </location>
</feature>
<feature type="compositionally biased region" description="Gly residues" evidence="5">
    <location>
        <begin position="161"/>
        <end position="178"/>
    </location>
</feature>
<dbReference type="PROSITE" id="PS51450">
    <property type="entry name" value="LRR"/>
    <property type="match status" value="1"/>
</dbReference>
<dbReference type="InterPro" id="IPR052595">
    <property type="entry name" value="LRRC69/RLP"/>
</dbReference>
<dbReference type="PANTHER" id="PTHR48057:SF7">
    <property type="entry name" value="LEUCINE-RICH REPEAT SERINE_THREONINE-PROTEIN KINASE 1"/>
    <property type="match status" value="1"/>
</dbReference>
<reference evidence="7" key="1">
    <citation type="submission" date="2021-01" db="EMBL/GenBank/DDBJ databases">
        <authorList>
            <person name="Corre E."/>
            <person name="Pelletier E."/>
            <person name="Niang G."/>
            <person name="Scheremetjew M."/>
            <person name="Finn R."/>
            <person name="Kale V."/>
            <person name="Holt S."/>
            <person name="Cochrane G."/>
            <person name="Meng A."/>
            <person name="Brown T."/>
            <person name="Cohen L."/>
        </authorList>
    </citation>
    <scope>NUCLEOTIDE SEQUENCE</scope>
    <source>
        <strain evidence="7">Isolate 1302-5</strain>
    </source>
</reference>
<evidence type="ECO:0000256" key="4">
    <source>
        <dbReference type="ARBA" id="ARBA00022737"/>
    </source>
</evidence>
<keyword evidence="3" id="KW-0433">Leucine-rich repeat</keyword>
<feature type="compositionally biased region" description="Basic and acidic residues" evidence="5">
    <location>
        <begin position="81"/>
        <end position="94"/>
    </location>
</feature>
<keyword evidence="6" id="KW-0472">Membrane</keyword>
<dbReference type="SMART" id="SM00369">
    <property type="entry name" value="LRR_TYP"/>
    <property type="match status" value="7"/>
</dbReference>
<feature type="transmembrane region" description="Helical" evidence="6">
    <location>
        <begin position="136"/>
        <end position="156"/>
    </location>
</feature>
<feature type="region of interest" description="Disordered" evidence="5">
    <location>
        <begin position="46"/>
        <end position="117"/>
    </location>
</feature>
<evidence type="ECO:0000256" key="1">
    <source>
        <dbReference type="ARBA" id="ARBA00004236"/>
    </source>
</evidence>
<keyword evidence="6" id="KW-0812">Transmembrane</keyword>
<dbReference type="Pfam" id="PF13855">
    <property type="entry name" value="LRR_8"/>
    <property type="match status" value="1"/>
</dbReference>
<dbReference type="PANTHER" id="PTHR48057">
    <property type="entry name" value="LEUCINE-RICH REPEAT SERINE/THREONINE-PROTEIN KINASE 1"/>
    <property type="match status" value="1"/>
</dbReference>
<dbReference type="SUPFAM" id="SSF52058">
    <property type="entry name" value="L domain-like"/>
    <property type="match status" value="1"/>
</dbReference>
<dbReference type="EMBL" id="HBKQ01038209">
    <property type="protein sequence ID" value="CAE2260274.1"/>
    <property type="molecule type" value="Transcribed_RNA"/>
</dbReference>
<name>A0A7S4JDN7_9STRA</name>
<evidence type="ECO:0000256" key="6">
    <source>
        <dbReference type="SAM" id="Phobius"/>
    </source>
</evidence>
<proteinExistence type="predicted"/>
<dbReference type="FunFam" id="3.80.10.10:FF:000383">
    <property type="entry name" value="Leucine-rich repeat receptor protein kinase EMS1"/>
    <property type="match status" value="1"/>
</dbReference>
<dbReference type="InterPro" id="IPR001611">
    <property type="entry name" value="Leu-rich_rpt"/>
</dbReference>
<accession>A0A7S4JDN7</accession>
<keyword evidence="2" id="KW-1003">Cell membrane</keyword>
<gene>
    <name evidence="7" type="ORF">OAUR00152_LOCUS26387</name>
</gene>
<dbReference type="GO" id="GO:0005886">
    <property type="term" value="C:plasma membrane"/>
    <property type="evidence" value="ECO:0007669"/>
    <property type="project" value="UniProtKB-SubCell"/>
</dbReference>
<evidence type="ECO:0008006" key="8">
    <source>
        <dbReference type="Google" id="ProtNLM"/>
    </source>
</evidence>
<dbReference type="FunFam" id="3.80.10.10:FF:000041">
    <property type="entry name" value="LRR receptor-like serine/threonine-protein kinase ERECTA"/>
    <property type="match status" value="1"/>
</dbReference>